<evidence type="ECO:0000259" key="10">
    <source>
        <dbReference type="PROSITE" id="PS51030"/>
    </source>
</evidence>
<gene>
    <name evidence="11" type="ORF">DdX_00174</name>
</gene>
<dbReference type="Gene3D" id="3.30.50.10">
    <property type="entry name" value="Erythroid Transcription Factor GATA-1, subunit A"/>
    <property type="match status" value="1"/>
</dbReference>
<evidence type="ECO:0000313" key="12">
    <source>
        <dbReference type="Proteomes" id="UP001201812"/>
    </source>
</evidence>
<accession>A0AAD4NI86</accession>
<evidence type="ECO:0000256" key="2">
    <source>
        <dbReference type="ARBA" id="ARBA00022723"/>
    </source>
</evidence>
<evidence type="ECO:0000256" key="1">
    <source>
        <dbReference type="ARBA" id="ARBA00004123"/>
    </source>
</evidence>
<dbReference type="InterPro" id="IPR001628">
    <property type="entry name" value="Znf_hrmn_rcpt"/>
</dbReference>
<keyword evidence="7" id="KW-0804">Transcription</keyword>
<dbReference type="InterPro" id="IPR013088">
    <property type="entry name" value="Znf_NHR/GATA"/>
</dbReference>
<dbReference type="SMART" id="SM00399">
    <property type="entry name" value="ZnF_C4"/>
    <property type="match status" value="1"/>
</dbReference>
<evidence type="ECO:0000313" key="11">
    <source>
        <dbReference type="EMBL" id="KAI1728024.1"/>
    </source>
</evidence>
<comment type="caution">
    <text evidence="11">The sequence shown here is derived from an EMBL/GenBank/DDBJ whole genome shotgun (WGS) entry which is preliminary data.</text>
</comment>
<evidence type="ECO:0000256" key="4">
    <source>
        <dbReference type="ARBA" id="ARBA00022833"/>
    </source>
</evidence>
<dbReference type="PROSITE" id="PS00031">
    <property type="entry name" value="NUCLEAR_REC_DBD_1"/>
    <property type="match status" value="1"/>
</dbReference>
<keyword evidence="12" id="KW-1185">Reference proteome</keyword>
<reference evidence="11" key="1">
    <citation type="submission" date="2022-01" db="EMBL/GenBank/DDBJ databases">
        <title>Genome Sequence Resource for Two Populations of Ditylenchus destructor, the Migratory Endoparasitic Phytonematode.</title>
        <authorList>
            <person name="Zhang H."/>
            <person name="Lin R."/>
            <person name="Xie B."/>
        </authorList>
    </citation>
    <scope>NUCLEOTIDE SEQUENCE</scope>
    <source>
        <strain evidence="11">BazhouSP</strain>
    </source>
</reference>
<dbReference type="SUPFAM" id="SSF57716">
    <property type="entry name" value="Glucocorticoid receptor-like (DNA-binding domain)"/>
    <property type="match status" value="1"/>
</dbReference>
<name>A0AAD4NI86_9BILA</name>
<dbReference type="InterPro" id="IPR049636">
    <property type="entry name" value="HNF4-like_DBD"/>
</dbReference>
<dbReference type="GO" id="GO:0003700">
    <property type="term" value="F:DNA-binding transcription factor activity"/>
    <property type="evidence" value="ECO:0007669"/>
    <property type="project" value="InterPro"/>
</dbReference>
<keyword evidence="4" id="KW-0862">Zinc</keyword>
<sequence>MESKSPKEFCETPEPAVPQNISDAKTESYVSVSKCAVCRKTANGYHFGVIVCRACASFFRRAVVEQKNYRCRWNKICSMRKEGSHHICRGCRMRRCLEYIQSFRQNHAKYSQTLFNTTFHQNEQLFLPNCTAKMMILKRGLCAYNTFILNQTSLSTSILDQTKRMPSKSETLSIYRKNIPPMLTLIEELIDIDGLTCVAKADLLEACWDQLIRLHEIYLTTFNYPDIEDKNVALTTHNYTSIDKFIETICEFESDERFHSEDFKRFHTPLIHKMISLINKFKMQKPRQLDFVALMTAIVKNEADRLGILTEKMDATARATFAEWHNDLISLHGLEEGGIRFSNLICLLADLNVSFTLLNSI</sequence>
<keyword evidence="2" id="KW-0479">Metal-binding</keyword>
<dbReference type="PANTHER" id="PTHR46011">
    <property type="entry name" value="NUCLEAR HORMONE RECEPTOR FAMILY MEMBER NHR-86-RELATED"/>
    <property type="match status" value="1"/>
</dbReference>
<dbReference type="GO" id="GO:0005634">
    <property type="term" value="C:nucleus"/>
    <property type="evidence" value="ECO:0007669"/>
    <property type="project" value="UniProtKB-SubCell"/>
</dbReference>
<dbReference type="Pfam" id="PF00105">
    <property type="entry name" value="zf-C4"/>
    <property type="match status" value="1"/>
</dbReference>
<dbReference type="PRINTS" id="PR00047">
    <property type="entry name" value="STROIDFINGER"/>
</dbReference>
<dbReference type="GO" id="GO:0008270">
    <property type="term" value="F:zinc ion binding"/>
    <property type="evidence" value="ECO:0007669"/>
    <property type="project" value="UniProtKB-KW"/>
</dbReference>
<keyword evidence="3" id="KW-0863">Zinc-finger</keyword>
<keyword evidence="5" id="KW-0805">Transcription regulation</keyword>
<feature type="domain" description="Nuclear receptor" evidence="10">
    <location>
        <begin position="32"/>
        <end position="110"/>
    </location>
</feature>
<comment type="subcellular location">
    <subcellularLocation>
        <location evidence="1">Nucleus</location>
    </subcellularLocation>
</comment>
<keyword evidence="8" id="KW-0675">Receptor</keyword>
<evidence type="ECO:0000256" key="7">
    <source>
        <dbReference type="ARBA" id="ARBA00023163"/>
    </source>
</evidence>
<evidence type="ECO:0000256" key="5">
    <source>
        <dbReference type="ARBA" id="ARBA00023015"/>
    </source>
</evidence>
<dbReference type="PROSITE" id="PS51030">
    <property type="entry name" value="NUCLEAR_REC_DBD_2"/>
    <property type="match status" value="1"/>
</dbReference>
<evidence type="ECO:0000256" key="3">
    <source>
        <dbReference type="ARBA" id="ARBA00022771"/>
    </source>
</evidence>
<proteinExistence type="predicted"/>
<evidence type="ECO:0000256" key="9">
    <source>
        <dbReference type="ARBA" id="ARBA00023242"/>
    </source>
</evidence>
<dbReference type="AlphaFoldDB" id="A0AAD4NI86"/>
<evidence type="ECO:0000256" key="8">
    <source>
        <dbReference type="ARBA" id="ARBA00023170"/>
    </source>
</evidence>
<protein>
    <submittedName>
        <fullName evidence="11">Zinc finger, c4 type (Two domains) domain-containing protein</fullName>
    </submittedName>
</protein>
<keyword evidence="9" id="KW-0539">Nucleus</keyword>
<dbReference type="GO" id="GO:0000978">
    <property type="term" value="F:RNA polymerase II cis-regulatory region sequence-specific DNA binding"/>
    <property type="evidence" value="ECO:0007669"/>
    <property type="project" value="InterPro"/>
</dbReference>
<organism evidence="11 12">
    <name type="scientific">Ditylenchus destructor</name>
    <dbReference type="NCBI Taxonomy" id="166010"/>
    <lineage>
        <taxon>Eukaryota</taxon>
        <taxon>Metazoa</taxon>
        <taxon>Ecdysozoa</taxon>
        <taxon>Nematoda</taxon>
        <taxon>Chromadorea</taxon>
        <taxon>Rhabditida</taxon>
        <taxon>Tylenchina</taxon>
        <taxon>Tylenchomorpha</taxon>
        <taxon>Sphaerularioidea</taxon>
        <taxon>Anguinidae</taxon>
        <taxon>Anguininae</taxon>
        <taxon>Ditylenchus</taxon>
    </lineage>
</organism>
<dbReference type="Proteomes" id="UP001201812">
    <property type="component" value="Unassembled WGS sequence"/>
</dbReference>
<dbReference type="EMBL" id="JAKKPZ010000001">
    <property type="protein sequence ID" value="KAI1728024.1"/>
    <property type="molecule type" value="Genomic_DNA"/>
</dbReference>
<dbReference type="CDD" id="cd06960">
    <property type="entry name" value="NR_DBD_HNF4A"/>
    <property type="match status" value="1"/>
</dbReference>
<evidence type="ECO:0000256" key="6">
    <source>
        <dbReference type="ARBA" id="ARBA00023125"/>
    </source>
</evidence>
<keyword evidence="6" id="KW-0238">DNA-binding</keyword>